<dbReference type="RefSeq" id="WP_316680647.1">
    <property type="nucleotide sequence ID" value="NZ_CATZLL010000004.1"/>
</dbReference>
<organism evidence="6 7">
    <name type="scientific">Ralstonia flaminis</name>
    <dbReference type="NCBI Taxonomy" id="3058597"/>
    <lineage>
        <taxon>Bacteria</taxon>
        <taxon>Pseudomonadati</taxon>
        <taxon>Pseudomonadota</taxon>
        <taxon>Betaproteobacteria</taxon>
        <taxon>Burkholderiales</taxon>
        <taxon>Burkholderiaceae</taxon>
        <taxon>Ralstonia</taxon>
    </lineage>
</organism>
<dbReference type="SMART" id="SM00346">
    <property type="entry name" value="HTH_ICLR"/>
    <property type="match status" value="1"/>
</dbReference>
<sequence length="268" mass="29490">MDKDTTSSADASADRYRAPALDKGLDILELLSEHPDGLTRAEIVKALGRSANEIYRMLERLVARQYVTRSAGGDRHALSLKMFALAHRHPPVNRLVTQALPVMDAYARQSEQSCHLGMYDRGNVLVIAQVPGPGTWGLSIRLGARVSLLDTGSGHVLLACQSDERRAQMLAEHIAVEGEVPIPADELDHTLQLIRTMGYKQRESLQSFGVVDISCPILGPDGQALAVLTSPYIRRIDRHVGPSLDEARAFLVRAANELSLNRQQRDED</sequence>
<dbReference type="InterPro" id="IPR029016">
    <property type="entry name" value="GAF-like_dom_sf"/>
</dbReference>
<dbReference type="Pfam" id="PF09339">
    <property type="entry name" value="HTH_IclR"/>
    <property type="match status" value="1"/>
</dbReference>
<dbReference type="InterPro" id="IPR050707">
    <property type="entry name" value="HTH_MetabolicPath_Reg"/>
</dbReference>
<evidence type="ECO:0000256" key="2">
    <source>
        <dbReference type="ARBA" id="ARBA00023125"/>
    </source>
</evidence>
<dbReference type="SUPFAM" id="SSF46785">
    <property type="entry name" value="Winged helix' DNA-binding domain"/>
    <property type="match status" value="1"/>
</dbReference>
<accession>A0ABM9K284</accession>
<dbReference type="SUPFAM" id="SSF55781">
    <property type="entry name" value="GAF domain-like"/>
    <property type="match status" value="1"/>
</dbReference>
<dbReference type="InterPro" id="IPR036390">
    <property type="entry name" value="WH_DNA-bd_sf"/>
</dbReference>
<evidence type="ECO:0000256" key="1">
    <source>
        <dbReference type="ARBA" id="ARBA00023015"/>
    </source>
</evidence>
<proteinExistence type="predicted"/>
<evidence type="ECO:0000259" key="5">
    <source>
        <dbReference type="PROSITE" id="PS51078"/>
    </source>
</evidence>
<dbReference type="Pfam" id="PF01614">
    <property type="entry name" value="IclR_C"/>
    <property type="match status" value="1"/>
</dbReference>
<dbReference type="Gene3D" id="1.10.10.10">
    <property type="entry name" value="Winged helix-like DNA-binding domain superfamily/Winged helix DNA-binding domain"/>
    <property type="match status" value="1"/>
</dbReference>
<evidence type="ECO:0000313" key="6">
    <source>
        <dbReference type="EMBL" id="CAJ0812094.1"/>
    </source>
</evidence>
<reference evidence="6 7" key="1">
    <citation type="submission" date="2023-07" db="EMBL/GenBank/DDBJ databases">
        <authorList>
            <person name="Peeters C."/>
        </authorList>
    </citation>
    <scope>NUCLEOTIDE SEQUENCE [LARGE SCALE GENOMIC DNA]</scope>
    <source>
        <strain evidence="6 7">LMG 18101</strain>
    </source>
</reference>
<keyword evidence="7" id="KW-1185">Reference proteome</keyword>
<dbReference type="PANTHER" id="PTHR30136:SF7">
    <property type="entry name" value="HTH-TYPE TRANSCRIPTIONAL REGULATOR KDGR-RELATED"/>
    <property type="match status" value="1"/>
</dbReference>
<dbReference type="PANTHER" id="PTHR30136">
    <property type="entry name" value="HELIX-TURN-HELIX TRANSCRIPTIONAL REGULATOR, ICLR FAMILY"/>
    <property type="match status" value="1"/>
</dbReference>
<evidence type="ECO:0000313" key="7">
    <source>
        <dbReference type="Proteomes" id="UP001189757"/>
    </source>
</evidence>
<name>A0ABM9K284_9RALS</name>
<dbReference type="PROSITE" id="PS51077">
    <property type="entry name" value="HTH_ICLR"/>
    <property type="match status" value="1"/>
</dbReference>
<dbReference type="Gene3D" id="3.30.450.40">
    <property type="match status" value="1"/>
</dbReference>
<dbReference type="PROSITE" id="PS51078">
    <property type="entry name" value="ICLR_ED"/>
    <property type="match status" value="1"/>
</dbReference>
<feature type="domain" description="IclR-ED" evidence="5">
    <location>
        <begin position="81"/>
        <end position="264"/>
    </location>
</feature>
<dbReference type="InterPro" id="IPR036388">
    <property type="entry name" value="WH-like_DNA-bd_sf"/>
</dbReference>
<protein>
    <submittedName>
        <fullName evidence="6">Transcriptional regulator KdgR</fullName>
    </submittedName>
</protein>
<dbReference type="EMBL" id="CATZLL010000004">
    <property type="protein sequence ID" value="CAJ0812094.1"/>
    <property type="molecule type" value="Genomic_DNA"/>
</dbReference>
<comment type="caution">
    <text evidence="6">The sequence shown here is derived from an EMBL/GenBank/DDBJ whole genome shotgun (WGS) entry which is preliminary data.</text>
</comment>
<keyword evidence="1" id="KW-0805">Transcription regulation</keyword>
<keyword evidence="2" id="KW-0238">DNA-binding</keyword>
<dbReference type="Proteomes" id="UP001189757">
    <property type="component" value="Unassembled WGS sequence"/>
</dbReference>
<feature type="domain" description="HTH iclR-type" evidence="4">
    <location>
        <begin position="18"/>
        <end position="80"/>
    </location>
</feature>
<dbReference type="InterPro" id="IPR005471">
    <property type="entry name" value="Tscrpt_reg_IclR_N"/>
</dbReference>
<dbReference type="InterPro" id="IPR014757">
    <property type="entry name" value="Tscrpt_reg_IclR_C"/>
</dbReference>
<evidence type="ECO:0000259" key="4">
    <source>
        <dbReference type="PROSITE" id="PS51077"/>
    </source>
</evidence>
<gene>
    <name evidence="6" type="primary">kdgR_2</name>
    <name evidence="6" type="ORF">LMG18101_01452</name>
</gene>
<keyword evidence="3" id="KW-0804">Transcription</keyword>
<evidence type="ECO:0000256" key="3">
    <source>
        <dbReference type="ARBA" id="ARBA00023163"/>
    </source>
</evidence>